<proteinExistence type="predicted"/>
<dbReference type="EMBL" id="RJTH01000004">
    <property type="protein sequence ID" value="RUM25076.1"/>
    <property type="molecule type" value="Genomic_DNA"/>
</dbReference>
<dbReference type="Proteomes" id="UP000278823">
    <property type="component" value="Unassembled WGS sequence"/>
</dbReference>
<feature type="region of interest" description="Disordered" evidence="1">
    <location>
        <begin position="1"/>
        <end position="23"/>
    </location>
</feature>
<dbReference type="OrthoDB" id="8100317at2"/>
<evidence type="ECO:0000313" key="3">
    <source>
        <dbReference type="Proteomes" id="UP000278823"/>
    </source>
</evidence>
<accession>A0A3S0SQP4</accession>
<protein>
    <submittedName>
        <fullName evidence="2">Lytic murein transglycosylase</fullName>
    </submittedName>
</protein>
<gene>
    <name evidence="2" type="ORF">EFQ99_14505</name>
</gene>
<keyword evidence="3" id="KW-1185">Reference proteome</keyword>
<organism evidence="2 3">
    <name type="scientific">Rhizobium vallis</name>
    <dbReference type="NCBI Taxonomy" id="634290"/>
    <lineage>
        <taxon>Bacteria</taxon>
        <taxon>Pseudomonadati</taxon>
        <taxon>Pseudomonadota</taxon>
        <taxon>Alphaproteobacteria</taxon>
        <taxon>Hyphomicrobiales</taxon>
        <taxon>Rhizobiaceae</taxon>
        <taxon>Rhizobium/Agrobacterium group</taxon>
        <taxon>Rhizobium</taxon>
    </lineage>
</organism>
<name>A0A3S0SQP4_9HYPH</name>
<reference evidence="3" key="1">
    <citation type="submission" date="2018-11" db="EMBL/GenBank/DDBJ databases">
        <title>Rhizobium chutanense sp. nov., isolated from root nodules of Phaseolus vulgaris in China.</title>
        <authorList>
            <person name="Huo Y."/>
        </authorList>
    </citation>
    <scope>NUCLEOTIDE SEQUENCE [LARGE SCALE GENOMIC DNA]</scope>
    <source>
        <strain evidence="3">CCBAU 65647</strain>
    </source>
</reference>
<sequence length="80" mass="8351">MLLGAATPLCPAGHLPRKGGDQLGARAYPNQKLQMAATAWRAIKISRTWCILPISPLVGEMPGRAEGGAPSTAHAENHPA</sequence>
<evidence type="ECO:0000256" key="1">
    <source>
        <dbReference type="SAM" id="MobiDB-lite"/>
    </source>
</evidence>
<evidence type="ECO:0000313" key="2">
    <source>
        <dbReference type="EMBL" id="RUM25076.1"/>
    </source>
</evidence>
<comment type="caution">
    <text evidence="2">The sequence shown here is derived from an EMBL/GenBank/DDBJ whole genome shotgun (WGS) entry which is preliminary data.</text>
</comment>
<dbReference type="AlphaFoldDB" id="A0A3S0SQP4"/>